<dbReference type="InterPro" id="IPR027231">
    <property type="entry name" value="Semaphorin"/>
</dbReference>
<dbReference type="InterPro" id="IPR036352">
    <property type="entry name" value="Semap_dom_sf"/>
</dbReference>
<evidence type="ECO:0000256" key="14">
    <source>
        <dbReference type="SAM" id="Phobius"/>
    </source>
</evidence>
<comment type="subcellular location">
    <subcellularLocation>
        <location evidence="1">Membrane</location>
    </subcellularLocation>
</comment>
<keyword evidence="7 14" id="KW-1133">Transmembrane helix</keyword>
<evidence type="ECO:0000256" key="10">
    <source>
        <dbReference type="ARBA" id="ARBA00023180"/>
    </source>
</evidence>
<evidence type="ECO:0000256" key="8">
    <source>
        <dbReference type="ARBA" id="ARBA00023136"/>
    </source>
</evidence>
<comment type="caution">
    <text evidence="16">The sequence shown here is derived from an EMBL/GenBank/DDBJ whole genome shotgun (WGS) entry which is preliminary data.</text>
</comment>
<dbReference type="InterPro" id="IPR002165">
    <property type="entry name" value="Plexin_repeat"/>
</dbReference>
<evidence type="ECO:0000313" key="17">
    <source>
        <dbReference type="Proteomes" id="UP000076858"/>
    </source>
</evidence>
<name>A0A164NGX5_9CRUS</name>
<dbReference type="OrthoDB" id="9988752at2759"/>
<keyword evidence="9" id="KW-1015">Disulfide bond</keyword>
<evidence type="ECO:0000256" key="13">
    <source>
        <dbReference type="PROSITE-ProRule" id="PRU00352"/>
    </source>
</evidence>
<evidence type="ECO:0000259" key="15">
    <source>
        <dbReference type="PROSITE" id="PS51004"/>
    </source>
</evidence>
<protein>
    <recommendedName>
        <fullName evidence="11">Semaphorin-1A</fullName>
    </recommendedName>
    <alternativeName>
        <fullName evidence="12">Semaphorin-I</fullName>
    </alternativeName>
</protein>
<dbReference type="Gene3D" id="2.130.10.10">
    <property type="entry name" value="YVTN repeat-like/Quinoprotein amine dehydrogenase"/>
    <property type="match status" value="1"/>
</dbReference>
<keyword evidence="10" id="KW-0325">Glycoprotein</keyword>
<dbReference type="GO" id="GO:0071526">
    <property type="term" value="P:semaphorin-plexin signaling pathway"/>
    <property type="evidence" value="ECO:0007669"/>
    <property type="project" value="TreeGrafter"/>
</dbReference>
<evidence type="ECO:0000256" key="3">
    <source>
        <dbReference type="ARBA" id="ARBA00022473"/>
    </source>
</evidence>
<dbReference type="SUPFAM" id="SSF101912">
    <property type="entry name" value="Sema domain"/>
    <property type="match status" value="1"/>
</dbReference>
<proteinExistence type="inferred from homology"/>
<dbReference type="FunFam" id="3.30.1680.10:FF:000016">
    <property type="entry name" value="Putative Semaphorin-6B"/>
    <property type="match status" value="1"/>
</dbReference>
<evidence type="ECO:0000313" key="16">
    <source>
        <dbReference type="EMBL" id="KZS05944.1"/>
    </source>
</evidence>
<dbReference type="GO" id="GO:0030215">
    <property type="term" value="F:semaphorin receptor binding"/>
    <property type="evidence" value="ECO:0007669"/>
    <property type="project" value="InterPro"/>
</dbReference>
<feature type="domain" description="Sema" evidence="15">
    <location>
        <begin position="1"/>
        <end position="370"/>
    </location>
</feature>
<comment type="caution">
    <text evidence="13">Lacks conserved residue(s) required for the propagation of feature annotation.</text>
</comment>
<dbReference type="FunFam" id="2.130.10.10:FF:000346">
    <property type="entry name" value="Sema-1a, isoform D"/>
    <property type="match status" value="1"/>
</dbReference>
<evidence type="ECO:0000256" key="11">
    <source>
        <dbReference type="ARBA" id="ARBA00074143"/>
    </source>
</evidence>
<reference evidence="16 17" key="1">
    <citation type="submission" date="2016-03" db="EMBL/GenBank/DDBJ databases">
        <title>EvidentialGene: Evidence-directed Construction of Genes on Genomes.</title>
        <authorList>
            <person name="Gilbert D.G."/>
            <person name="Choi J.-H."/>
            <person name="Mockaitis K."/>
            <person name="Colbourne J."/>
            <person name="Pfrender M."/>
        </authorList>
    </citation>
    <scope>NUCLEOTIDE SEQUENCE [LARGE SCALE GENOMIC DNA]</scope>
    <source>
        <strain evidence="16 17">Xinb3</strain>
        <tissue evidence="16">Complete organism</tissue>
    </source>
</reference>
<evidence type="ECO:0000256" key="12">
    <source>
        <dbReference type="ARBA" id="ARBA00083066"/>
    </source>
</evidence>
<dbReference type="Gene3D" id="3.30.1680.10">
    <property type="entry name" value="ligand-binding face of the semaphorins, domain 2"/>
    <property type="match status" value="1"/>
</dbReference>
<dbReference type="SMART" id="SM00423">
    <property type="entry name" value="PSI"/>
    <property type="match status" value="1"/>
</dbReference>
<dbReference type="EMBL" id="LRGB01002851">
    <property type="protein sequence ID" value="KZS05944.1"/>
    <property type="molecule type" value="Genomic_DNA"/>
</dbReference>
<keyword evidence="3" id="KW-0217">Developmental protein</keyword>
<dbReference type="Proteomes" id="UP000076858">
    <property type="component" value="Unassembled WGS sequence"/>
</dbReference>
<evidence type="ECO:0000256" key="9">
    <source>
        <dbReference type="ARBA" id="ARBA00023157"/>
    </source>
</evidence>
<dbReference type="PROSITE" id="PS51004">
    <property type="entry name" value="SEMA"/>
    <property type="match status" value="1"/>
</dbReference>
<dbReference type="STRING" id="35525.A0A164NGX5"/>
<feature type="transmembrane region" description="Helical" evidence="14">
    <location>
        <begin position="467"/>
        <end position="489"/>
    </location>
</feature>
<dbReference type="InterPro" id="IPR001627">
    <property type="entry name" value="Semap_dom"/>
</dbReference>
<dbReference type="GO" id="GO:0007411">
    <property type="term" value="P:axon guidance"/>
    <property type="evidence" value="ECO:0007669"/>
    <property type="project" value="TreeGrafter"/>
</dbReference>
<dbReference type="Pfam" id="PF01403">
    <property type="entry name" value="Sema"/>
    <property type="match status" value="1"/>
</dbReference>
<accession>A0A164NGX5</accession>
<evidence type="ECO:0000256" key="1">
    <source>
        <dbReference type="ARBA" id="ARBA00004370"/>
    </source>
</evidence>
<dbReference type="GO" id="GO:0005886">
    <property type="term" value="C:plasma membrane"/>
    <property type="evidence" value="ECO:0007669"/>
    <property type="project" value="TreeGrafter"/>
</dbReference>
<evidence type="ECO:0000256" key="5">
    <source>
        <dbReference type="ARBA" id="ARBA00022782"/>
    </source>
</evidence>
<evidence type="ECO:0000256" key="6">
    <source>
        <dbReference type="ARBA" id="ARBA00022902"/>
    </source>
</evidence>
<sequence length="577" mass="63502">MLVCGTNAYNPLCRRYGRNASGVEVLREFSGKGLSPYDPNHNSTAVFSDGELYAGTVSDFSGLDPLIYKDPLRTEQYDFKHLNAPNFVSSVADGDYVYFFLRETAVEYINCGKTVYSRVGRVCKNDKGGPHRWSNRWTSFLKSRLNCSLPGDFPFYFDEIQSTSDVVEGTYGHRTERLIYGVFTTPENSIYGSAICAFRLQDVMDSFDGAFKEQTSMNANWLPVSGNDVPEPRPGQCVNDSRTLPEVTLNFIKSHSLMDESVPAFYGVPLVTHTSLKYKFTKLAVDPQVRTADGKTYDILIIGTDKGKVIRAINTESYDSVSKVRPVVIEEIKVFETEAAITNLRFVPQTDKMGPRLIVVSNDEIQTIPLHRCYTDSVITCSECVALQDPYCAWNAATSRCVTVASVAPTAQSALIQSIFTGYSDQCPDNAIIKTKNRTPSSPSAETVGPKVGASQSSFGIYTAETFTIAVVVSCFASLVVGFLSGLMFSRRCKMGDSFASSSGGFNGAPYLEQRRLSRLNETNGSCNEPSKMNNFVDSLNSAVLKMANEKNNANANNTTSTLDLKPAVQKVKKTYV</sequence>
<dbReference type="InterPro" id="IPR016201">
    <property type="entry name" value="PSI"/>
</dbReference>
<dbReference type="SUPFAM" id="SSF103575">
    <property type="entry name" value="Plexin repeat"/>
    <property type="match status" value="1"/>
</dbReference>
<evidence type="ECO:0000256" key="4">
    <source>
        <dbReference type="ARBA" id="ARBA00022692"/>
    </source>
</evidence>
<keyword evidence="8 14" id="KW-0472">Membrane</keyword>
<dbReference type="SMART" id="SM00630">
    <property type="entry name" value="Sema"/>
    <property type="match status" value="1"/>
</dbReference>
<dbReference type="PANTHER" id="PTHR11036:SF127">
    <property type="entry name" value="SEMAPHORIN-1A"/>
    <property type="match status" value="1"/>
</dbReference>
<keyword evidence="4 14" id="KW-0812">Transmembrane</keyword>
<organism evidence="16 17">
    <name type="scientific">Daphnia magna</name>
    <dbReference type="NCBI Taxonomy" id="35525"/>
    <lineage>
        <taxon>Eukaryota</taxon>
        <taxon>Metazoa</taxon>
        <taxon>Ecdysozoa</taxon>
        <taxon>Arthropoda</taxon>
        <taxon>Crustacea</taxon>
        <taxon>Branchiopoda</taxon>
        <taxon>Diplostraca</taxon>
        <taxon>Cladocera</taxon>
        <taxon>Anomopoda</taxon>
        <taxon>Daphniidae</taxon>
        <taxon>Daphnia</taxon>
    </lineage>
</organism>
<dbReference type="Pfam" id="PF01437">
    <property type="entry name" value="PSI"/>
    <property type="match status" value="1"/>
</dbReference>
<dbReference type="InterPro" id="IPR015943">
    <property type="entry name" value="WD40/YVTN_repeat-like_dom_sf"/>
</dbReference>
<dbReference type="GO" id="GO:0045499">
    <property type="term" value="F:chemorepellent activity"/>
    <property type="evidence" value="ECO:0007669"/>
    <property type="project" value="TreeGrafter"/>
</dbReference>
<dbReference type="GO" id="GO:0030335">
    <property type="term" value="P:positive regulation of cell migration"/>
    <property type="evidence" value="ECO:0007669"/>
    <property type="project" value="TreeGrafter"/>
</dbReference>
<keyword evidence="5" id="KW-0221">Differentiation</keyword>
<keyword evidence="17" id="KW-1185">Reference proteome</keyword>
<evidence type="ECO:0000256" key="2">
    <source>
        <dbReference type="ARBA" id="ARBA00009492"/>
    </source>
</evidence>
<comment type="similarity">
    <text evidence="2">Belongs to the semaphorin family.</text>
</comment>
<evidence type="ECO:0000256" key="7">
    <source>
        <dbReference type="ARBA" id="ARBA00022989"/>
    </source>
</evidence>
<gene>
    <name evidence="16" type="ORF">APZ42_030676</name>
</gene>
<keyword evidence="6" id="KW-0524">Neurogenesis</keyword>
<dbReference type="PANTHER" id="PTHR11036">
    <property type="entry name" value="SEMAPHORIN"/>
    <property type="match status" value="1"/>
</dbReference>
<dbReference type="AlphaFoldDB" id="A0A164NGX5"/>